<feature type="region of interest" description="Disordered" evidence="1">
    <location>
        <begin position="402"/>
        <end position="426"/>
    </location>
</feature>
<reference evidence="2" key="1">
    <citation type="journal article" date="2022" name="bioRxiv">
        <title>Genomics of Preaxostyla Flagellates Illuminates Evolutionary Transitions and the Path Towards Mitochondrial Loss.</title>
        <authorList>
            <person name="Novak L.V.F."/>
            <person name="Treitli S.C."/>
            <person name="Pyrih J."/>
            <person name="Halakuc P."/>
            <person name="Pipaliya S.V."/>
            <person name="Vacek V."/>
            <person name="Brzon O."/>
            <person name="Soukal P."/>
            <person name="Eme L."/>
            <person name="Dacks J.B."/>
            <person name="Karnkowska A."/>
            <person name="Elias M."/>
            <person name="Hampl V."/>
        </authorList>
    </citation>
    <scope>NUCLEOTIDE SEQUENCE</scope>
    <source>
        <strain evidence="2">RCP-MX</strain>
    </source>
</reference>
<gene>
    <name evidence="2" type="ORF">PAPYR_8410</name>
</gene>
<dbReference type="Proteomes" id="UP001141327">
    <property type="component" value="Unassembled WGS sequence"/>
</dbReference>
<evidence type="ECO:0000313" key="3">
    <source>
        <dbReference type="Proteomes" id="UP001141327"/>
    </source>
</evidence>
<feature type="region of interest" description="Disordered" evidence="1">
    <location>
        <begin position="453"/>
        <end position="546"/>
    </location>
</feature>
<protein>
    <submittedName>
        <fullName evidence="2">Histone deacetylase 6</fullName>
    </submittedName>
</protein>
<dbReference type="PANTHER" id="PTHR16222:SF40">
    <property type="entry name" value="ADP-RIBOSYLGLYCOHYDROLASE"/>
    <property type="match status" value="1"/>
</dbReference>
<keyword evidence="3" id="KW-1185">Reference proteome</keyword>
<dbReference type="InterPro" id="IPR036705">
    <property type="entry name" value="Ribosyl_crysJ1_sf"/>
</dbReference>
<sequence>MGGVSGKPLLCPHLPSANGTLPENFSSHPIECDHCHKTCDIGVCLVCHQFMCSDSGAHGVHAHMKETGHALVFFVDDFTTECLHCRCKINPMVGAQLSVFAAFYERLHGKPLPLTPEQQQRRRETPVVTSVPEWPVCPTWLMQASHPPTFAPVLGTLHPAIREALRERIKGALYGQAVGDAIGLLTEFMSPREALRNYGALLKAGRGLEYEHSAQDMHRCRWKKGDWTDDSDQMMLILEGLVECGGAVNPQLFALRLWDWSHRGFPEFGDQGGMGIGQLVSSVLAQREFLKDAHTTAQQVWETGGKVAAANGSVMRTSVLGLVHALDLNQVASDAAAISRVTHFDPRCVASCVASCVALAAMIQETLRTPPPADPSAPLEPLSAQQVEDIVQKALAAARPYLTDPAPLPSTRPPVAAADDDDEGVGDVSAVAKELDCRTQERLAAELVQHAAEEEEGVMEAEGVAPTQAAPTQAAPTQAAPTQAAPTQAAPTQAAPTQAAPTQAAPTQAAPTQAAPTQAAPTHPAARPGPLSAQRMASAAEDTAARQAEFDRHMRCDDLAALELGHEKTMGYTLKCAGAGFYALRHGRDFRETMTRIVMEGGDADTNGAVAGSLLGCKLGFSQLPPSWLQQMPYRSWLDCRVALFLRLLGLDDPADLPVGAPAGTGLADAWAAIKIPLAKSEEEQEQEQDERRRAEDEQEGQRELEEAAEASAATQARPHRD</sequence>
<dbReference type="Gene3D" id="1.10.4080.10">
    <property type="entry name" value="ADP-ribosylation/Crystallin J1"/>
    <property type="match status" value="2"/>
</dbReference>
<dbReference type="InterPro" id="IPR013083">
    <property type="entry name" value="Znf_RING/FYVE/PHD"/>
</dbReference>
<comment type="caution">
    <text evidence="2">The sequence shown here is derived from an EMBL/GenBank/DDBJ whole genome shotgun (WGS) entry which is preliminary data.</text>
</comment>
<dbReference type="Gene3D" id="3.30.40.10">
    <property type="entry name" value="Zinc/RING finger domain, C3HC4 (zinc finger)"/>
    <property type="match status" value="1"/>
</dbReference>
<feature type="region of interest" description="Disordered" evidence="1">
    <location>
        <begin position="678"/>
        <end position="722"/>
    </location>
</feature>
<dbReference type="PANTHER" id="PTHR16222">
    <property type="entry name" value="ADP-RIBOSYLGLYCOHYDROLASE"/>
    <property type="match status" value="1"/>
</dbReference>
<feature type="compositionally biased region" description="Low complexity" evidence="1">
    <location>
        <begin position="710"/>
        <end position="722"/>
    </location>
</feature>
<proteinExistence type="predicted"/>
<evidence type="ECO:0000313" key="2">
    <source>
        <dbReference type="EMBL" id="KAJ4456371.1"/>
    </source>
</evidence>
<dbReference type="EMBL" id="JAPMOS010000072">
    <property type="protein sequence ID" value="KAJ4456371.1"/>
    <property type="molecule type" value="Genomic_DNA"/>
</dbReference>
<dbReference type="SUPFAM" id="SSF57850">
    <property type="entry name" value="RING/U-box"/>
    <property type="match status" value="1"/>
</dbReference>
<dbReference type="InterPro" id="IPR005502">
    <property type="entry name" value="Ribosyl_crysJ1"/>
</dbReference>
<accession>A0ABQ8UAP2</accession>
<evidence type="ECO:0000256" key="1">
    <source>
        <dbReference type="SAM" id="MobiDB-lite"/>
    </source>
</evidence>
<dbReference type="Pfam" id="PF03747">
    <property type="entry name" value="ADP_ribosyl_GH"/>
    <property type="match status" value="2"/>
</dbReference>
<name>A0ABQ8UAP2_9EUKA</name>
<organism evidence="2 3">
    <name type="scientific">Paratrimastix pyriformis</name>
    <dbReference type="NCBI Taxonomy" id="342808"/>
    <lineage>
        <taxon>Eukaryota</taxon>
        <taxon>Metamonada</taxon>
        <taxon>Preaxostyla</taxon>
        <taxon>Paratrimastigidae</taxon>
        <taxon>Paratrimastix</taxon>
    </lineage>
</organism>
<dbReference type="SUPFAM" id="SSF101478">
    <property type="entry name" value="ADP-ribosylglycohydrolase"/>
    <property type="match status" value="2"/>
</dbReference>
<feature type="compositionally biased region" description="Low complexity" evidence="1">
    <location>
        <begin position="460"/>
        <end position="526"/>
    </location>
</feature>
<dbReference type="InterPro" id="IPR050792">
    <property type="entry name" value="ADP-ribosylglycohydrolase"/>
</dbReference>
<feature type="compositionally biased region" description="Basic and acidic residues" evidence="1">
    <location>
        <begin position="690"/>
        <end position="706"/>
    </location>
</feature>